<dbReference type="EMBL" id="AKHW03002209">
    <property type="protein sequence ID" value="KYO39394.1"/>
    <property type="molecule type" value="Genomic_DNA"/>
</dbReference>
<evidence type="ECO:0000256" key="1">
    <source>
        <dbReference type="SAM" id="MobiDB-lite"/>
    </source>
</evidence>
<feature type="chain" id="PRO_5007586303" evidence="2">
    <location>
        <begin position="19"/>
        <end position="113"/>
    </location>
</feature>
<keyword evidence="4" id="KW-1185">Reference proteome</keyword>
<reference evidence="3 4" key="1">
    <citation type="journal article" date="2012" name="Genome Biol.">
        <title>Sequencing three crocodilian genomes to illuminate the evolution of archosaurs and amniotes.</title>
        <authorList>
            <person name="St John J.A."/>
            <person name="Braun E.L."/>
            <person name="Isberg S.R."/>
            <person name="Miles L.G."/>
            <person name="Chong A.Y."/>
            <person name="Gongora J."/>
            <person name="Dalzell P."/>
            <person name="Moran C."/>
            <person name="Bed'hom B."/>
            <person name="Abzhanov A."/>
            <person name="Burgess S.C."/>
            <person name="Cooksey A.M."/>
            <person name="Castoe T.A."/>
            <person name="Crawford N.G."/>
            <person name="Densmore L.D."/>
            <person name="Drew J.C."/>
            <person name="Edwards S.V."/>
            <person name="Faircloth B.C."/>
            <person name="Fujita M.K."/>
            <person name="Greenwold M.J."/>
            <person name="Hoffmann F.G."/>
            <person name="Howard J.M."/>
            <person name="Iguchi T."/>
            <person name="Janes D.E."/>
            <person name="Khan S.Y."/>
            <person name="Kohno S."/>
            <person name="de Koning A.J."/>
            <person name="Lance S.L."/>
            <person name="McCarthy F.M."/>
            <person name="McCormack J.E."/>
            <person name="Merchant M.E."/>
            <person name="Peterson D.G."/>
            <person name="Pollock D.D."/>
            <person name="Pourmand N."/>
            <person name="Raney B.J."/>
            <person name="Roessler K.A."/>
            <person name="Sanford J.R."/>
            <person name="Sawyer R.H."/>
            <person name="Schmidt C.J."/>
            <person name="Triplett E.W."/>
            <person name="Tuberville T.D."/>
            <person name="Venegas-Anaya M."/>
            <person name="Howard J.T."/>
            <person name="Jarvis E.D."/>
            <person name="Guillette L.J.Jr."/>
            <person name="Glenn T.C."/>
            <person name="Green R.E."/>
            <person name="Ray D.A."/>
        </authorList>
    </citation>
    <scope>NUCLEOTIDE SEQUENCE [LARGE SCALE GENOMIC DNA]</scope>
    <source>
        <strain evidence="3">KSC_2009_1</strain>
    </source>
</reference>
<gene>
    <name evidence="3" type="ORF">Y1Q_0004206</name>
</gene>
<name>A0A151NRI6_ALLMI</name>
<evidence type="ECO:0000313" key="4">
    <source>
        <dbReference type="Proteomes" id="UP000050525"/>
    </source>
</evidence>
<evidence type="ECO:0000313" key="3">
    <source>
        <dbReference type="EMBL" id="KYO39394.1"/>
    </source>
</evidence>
<accession>A0A151NRI6</accession>
<dbReference type="AlphaFoldDB" id="A0A151NRI6"/>
<comment type="caution">
    <text evidence="3">The sequence shown here is derived from an EMBL/GenBank/DDBJ whole genome shotgun (WGS) entry which is preliminary data.</text>
</comment>
<evidence type="ECO:0000256" key="2">
    <source>
        <dbReference type="SAM" id="SignalP"/>
    </source>
</evidence>
<keyword evidence="2" id="KW-0732">Signal</keyword>
<dbReference type="SUPFAM" id="SSF58069">
    <property type="entry name" value="Virus ectodomain"/>
    <property type="match status" value="1"/>
</dbReference>
<feature type="region of interest" description="Disordered" evidence="1">
    <location>
        <begin position="93"/>
        <end position="113"/>
    </location>
</feature>
<feature type="signal peptide" evidence="2">
    <location>
        <begin position="1"/>
        <end position="18"/>
    </location>
</feature>
<dbReference type="Proteomes" id="UP000050525">
    <property type="component" value="Unassembled WGS sequence"/>
</dbReference>
<organism evidence="3 4">
    <name type="scientific">Alligator mississippiensis</name>
    <name type="common">American alligator</name>
    <dbReference type="NCBI Taxonomy" id="8496"/>
    <lineage>
        <taxon>Eukaryota</taxon>
        <taxon>Metazoa</taxon>
        <taxon>Chordata</taxon>
        <taxon>Craniata</taxon>
        <taxon>Vertebrata</taxon>
        <taxon>Euteleostomi</taxon>
        <taxon>Archelosauria</taxon>
        <taxon>Archosauria</taxon>
        <taxon>Crocodylia</taxon>
        <taxon>Alligatoridae</taxon>
        <taxon>Alligatorinae</taxon>
        <taxon>Alligator</taxon>
    </lineage>
</organism>
<sequence>MSKVEAVSLAVSIAGVLGLAVDAQVQLRKVACALAKGLDATSQALATRSTEMEELRGATLQNRAAIDYLLLRHNHGCEESVKHRPSTAFVNPLDNEPQGVFSHHNLAPQTGPV</sequence>
<protein>
    <submittedName>
        <fullName evidence="3">Syncytin-1-like</fullName>
    </submittedName>
</protein>
<dbReference type="Gene3D" id="1.10.287.210">
    <property type="match status" value="1"/>
</dbReference>
<proteinExistence type="predicted"/>